<evidence type="ECO:0000313" key="2">
    <source>
        <dbReference type="Proteomes" id="UP000266841"/>
    </source>
</evidence>
<name>K0RDF8_THAOC</name>
<proteinExistence type="predicted"/>
<comment type="caution">
    <text evidence="1">The sequence shown here is derived from an EMBL/GenBank/DDBJ whole genome shotgun (WGS) entry which is preliminary data.</text>
</comment>
<accession>K0RDF8</accession>
<evidence type="ECO:0000313" key="1">
    <source>
        <dbReference type="EMBL" id="EJK51215.1"/>
    </source>
</evidence>
<protein>
    <submittedName>
        <fullName evidence="1">Uncharacterized protein</fullName>
    </submittedName>
</protein>
<dbReference type="eggNOG" id="ENOG502SERJ">
    <property type="taxonomic scope" value="Eukaryota"/>
</dbReference>
<dbReference type="EMBL" id="AGNL01042022">
    <property type="protein sequence ID" value="EJK51215.1"/>
    <property type="molecule type" value="Genomic_DNA"/>
</dbReference>
<reference evidence="1 2" key="1">
    <citation type="journal article" date="2012" name="Genome Biol.">
        <title>Genome and low-iron response of an oceanic diatom adapted to chronic iron limitation.</title>
        <authorList>
            <person name="Lommer M."/>
            <person name="Specht M."/>
            <person name="Roy A.S."/>
            <person name="Kraemer L."/>
            <person name="Andreson R."/>
            <person name="Gutowska M.A."/>
            <person name="Wolf J."/>
            <person name="Bergner S.V."/>
            <person name="Schilhabel M.B."/>
            <person name="Klostermeier U.C."/>
            <person name="Beiko R.G."/>
            <person name="Rosenstiel P."/>
            <person name="Hippler M."/>
            <person name="Laroche J."/>
        </authorList>
    </citation>
    <scope>NUCLEOTIDE SEQUENCE [LARGE SCALE GENOMIC DNA]</scope>
    <source>
        <strain evidence="1 2">CCMP1005</strain>
    </source>
</reference>
<dbReference type="Proteomes" id="UP000266841">
    <property type="component" value="Unassembled WGS sequence"/>
</dbReference>
<keyword evidence="2" id="KW-1185">Reference proteome</keyword>
<organism evidence="1 2">
    <name type="scientific">Thalassiosira oceanica</name>
    <name type="common">Marine diatom</name>
    <dbReference type="NCBI Taxonomy" id="159749"/>
    <lineage>
        <taxon>Eukaryota</taxon>
        <taxon>Sar</taxon>
        <taxon>Stramenopiles</taxon>
        <taxon>Ochrophyta</taxon>
        <taxon>Bacillariophyta</taxon>
        <taxon>Coscinodiscophyceae</taxon>
        <taxon>Thalassiosirophycidae</taxon>
        <taxon>Thalassiosirales</taxon>
        <taxon>Thalassiosiraceae</taxon>
        <taxon>Thalassiosira</taxon>
    </lineage>
</organism>
<sequence>MSLAADATAFTRGSDVTAFRYPRKQQCAAAAPPRRQPKQLPGLNNAMGKLAPHSTSEANCESLFSESGHLACQASHEPRGVPSAVEVKGKLFGKDEDRDDLQLQFWARKIYLRRTLKSFLNTVTFLMAWMVRRWWIWWTEMWHLGLKPVSGVRGDDGVYPIRPLYADGSIGSAHGLRRPQTTIDAPTLPTTIDLSAPMCAQLMCDWAVFDFCTAFSIPEKESSQIRHMTPLDKPLLQCRHLPDLRTSNSSYVRRRAV</sequence>
<gene>
    <name evidence="1" type="ORF">THAOC_29635</name>
</gene>
<dbReference type="AlphaFoldDB" id="K0RDF8"/>